<gene>
    <name evidence="1" type="ORF">NQ176_g4249</name>
</gene>
<sequence>MLYPSLLLTALFGAGALAAPAAVAQDHAQLAERGLDVNKFIDSILHYFPGSMAVNSACGLIGDGEKFIGGSFGISDTSNSNGCADVTLIFTRGTCDPGNVGILVGPPFFQALAGAIGSKSLNVQGVPYPASVDGYLNADTAAGQTMAQIVRSTRASCPNTKIVLSGYSQGGMSVHNAADALGGDMSNVSAAVIFGDPYSHKAVANIDPSKVKIVCHAGDNICEQGALILPQHLTYAVDAASSAAFVASHI</sequence>
<keyword evidence="2" id="KW-1185">Reference proteome</keyword>
<accession>A0ACC1NF22</accession>
<proteinExistence type="predicted"/>
<organism evidence="1 2">
    <name type="scientific">Zarea fungicola</name>
    <dbReference type="NCBI Taxonomy" id="93591"/>
    <lineage>
        <taxon>Eukaryota</taxon>
        <taxon>Fungi</taxon>
        <taxon>Dikarya</taxon>
        <taxon>Ascomycota</taxon>
        <taxon>Pezizomycotina</taxon>
        <taxon>Sordariomycetes</taxon>
        <taxon>Hypocreomycetidae</taxon>
        <taxon>Hypocreales</taxon>
        <taxon>Cordycipitaceae</taxon>
        <taxon>Zarea</taxon>
    </lineage>
</organism>
<name>A0ACC1NF22_9HYPO</name>
<dbReference type="EMBL" id="JANJQO010000450">
    <property type="protein sequence ID" value="KAJ2977654.1"/>
    <property type="molecule type" value="Genomic_DNA"/>
</dbReference>
<evidence type="ECO:0000313" key="2">
    <source>
        <dbReference type="Proteomes" id="UP001143910"/>
    </source>
</evidence>
<evidence type="ECO:0000313" key="1">
    <source>
        <dbReference type="EMBL" id="KAJ2977654.1"/>
    </source>
</evidence>
<dbReference type="Proteomes" id="UP001143910">
    <property type="component" value="Unassembled WGS sequence"/>
</dbReference>
<reference evidence="1" key="1">
    <citation type="submission" date="2022-08" db="EMBL/GenBank/DDBJ databases">
        <title>Genome Sequence of Lecanicillium fungicola.</title>
        <authorList>
            <person name="Buettner E."/>
        </authorList>
    </citation>
    <scope>NUCLEOTIDE SEQUENCE</scope>
    <source>
        <strain evidence="1">Babe33</strain>
    </source>
</reference>
<comment type="caution">
    <text evidence="1">The sequence shown here is derived from an EMBL/GenBank/DDBJ whole genome shotgun (WGS) entry which is preliminary data.</text>
</comment>
<protein>
    <submittedName>
        <fullName evidence="1">Uncharacterized protein</fullName>
    </submittedName>
</protein>